<accession>A1KAD6</accession>
<dbReference type="InterPro" id="IPR013424">
    <property type="entry name" value="Ice-binding_C"/>
</dbReference>
<dbReference type="Proteomes" id="UP000002588">
    <property type="component" value="Chromosome"/>
</dbReference>
<evidence type="ECO:0000313" key="4">
    <source>
        <dbReference type="Proteomes" id="UP000002588"/>
    </source>
</evidence>
<sequence>MKTMLKNFAAGALVAGVVGFGAPAYAAPTFGIDLTVLPTATDAYTGDGKTQGIDELQYAVSNNTVNLTFTSGNLVTAGSTFNFTDVGTILGTALLPPGLGKDYEGFGNTWTLNGTFNLSGSGFVSGFTAAGNPILSFTFNTGGSLVLDYVDLDETIRVLEASSTGGTGTVEVSGTGGNLGGNLSGSGFQFTADVNNLFAGFWLHPDLITEYLAGLTLAFADGNINNTITTLNADGTVTIVATTDGSASLAFVTVPEPGSLALVALSLLGIGTIARRRNQG</sequence>
<dbReference type="HOGENOM" id="CLU_992670_0_0_4"/>
<feature type="signal peptide" evidence="1">
    <location>
        <begin position="1"/>
        <end position="26"/>
    </location>
</feature>
<dbReference type="KEGG" id="azo:azo3175"/>
<dbReference type="EMBL" id="AM406670">
    <property type="protein sequence ID" value="CAL95792.1"/>
    <property type="molecule type" value="Genomic_DNA"/>
</dbReference>
<name>A1KAD6_AZOSB</name>
<dbReference type="NCBIfam" id="TIGR02595">
    <property type="entry name" value="PEP_CTERM"/>
    <property type="match status" value="1"/>
</dbReference>
<dbReference type="Pfam" id="PF07589">
    <property type="entry name" value="PEP-CTERM"/>
    <property type="match status" value="1"/>
</dbReference>
<evidence type="ECO:0000259" key="2">
    <source>
        <dbReference type="Pfam" id="PF07589"/>
    </source>
</evidence>
<feature type="domain" description="Ice-binding protein C-terminal" evidence="2">
    <location>
        <begin position="253"/>
        <end position="277"/>
    </location>
</feature>
<proteinExistence type="predicted"/>
<protein>
    <submittedName>
        <fullName evidence="3">Hypothetical secreted protein</fullName>
    </submittedName>
</protein>
<gene>
    <name evidence="3" type="ordered locus">azo3175</name>
</gene>
<organism evidence="3 4">
    <name type="scientific">Azoarcus sp. (strain BH72)</name>
    <dbReference type="NCBI Taxonomy" id="418699"/>
    <lineage>
        <taxon>Bacteria</taxon>
        <taxon>Pseudomonadati</taxon>
        <taxon>Pseudomonadota</taxon>
        <taxon>Betaproteobacteria</taxon>
        <taxon>Rhodocyclales</taxon>
        <taxon>Zoogloeaceae</taxon>
        <taxon>Azoarcus</taxon>
    </lineage>
</organism>
<reference evidence="3 4" key="1">
    <citation type="journal article" date="2006" name="Nat. Biotechnol.">
        <title>Complete genome of the mutualistic, N2-fixing grass endophyte Azoarcus sp. strain BH72.</title>
        <authorList>
            <person name="Krause A."/>
            <person name="Ramakumar A."/>
            <person name="Bartels D."/>
            <person name="Battistoni F."/>
            <person name="Bekel T."/>
            <person name="Boch J."/>
            <person name="Boehm M."/>
            <person name="Friedrich F."/>
            <person name="Hurek T."/>
            <person name="Krause L."/>
            <person name="Linke B."/>
            <person name="McHardy A.C."/>
            <person name="Sarkar A."/>
            <person name="Schneiker S."/>
            <person name="Syed A.A."/>
            <person name="Thauer R."/>
            <person name="Vorhoelter F.-J."/>
            <person name="Weidner S."/>
            <person name="Puehler A."/>
            <person name="Reinhold-Hurek B."/>
            <person name="Kaiser O."/>
            <person name="Goesmann A."/>
        </authorList>
    </citation>
    <scope>NUCLEOTIDE SEQUENCE [LARGE SCALE GENOMIC DNA]</scope>
    <source>
        <strain evidence="3 4">BH72</strain>
    </source>
</reference>
<feature type="chain" id="PRO_5002635522" evidence="1">
    <location>
        <begin position="27"/>
        <end position="280"/>
    </location>
</feature>
<evidence type="ECO:0000313" key="3">
    <source>
        <dbReference type="EMBL" id="CAL95792.1"/>
    </source>
</evidence>
<keyword evidence="4" id="KW-1185">Reference proteome</keyword>
<dbReference type="AlphaFoldDB" id="A1KAD6"/>
<keyword evidence="1" id="KW-0732">Signal</keyword>
<evidence type="ECO:0000256" key="1">
    <source>
        <dbReference type="SAM" id="SignalP"/>
    </source>
</evidence>
<dbReference type="RefSeq" id="WP_011766900.1">
    <property type="nucleotide sequence ID" value="NC_008702.1"/>
</dbReference>